<feature type="region of interest" description="Disordered" evidence="1">
    <location>
        <begin position="1"/>
        <end position="60"/>
    </location>
</feature>
<sequence>MLRSGGCHGHTQGVGGRRIGRKGVRDPFFSPTPQRKKPFEHRSTRRPVTHSSGFLASNTSDCHGQPINLEMSCTGALTMHEPCACRRRENNPDHAAGWSCGLETGQPSAKGVPGGKMNRTMKNAEIRRYLGYVFSPRSSL</sequence>
<organism evidence="2 3">
    <name type="scientific">Patagioenas fasciata monilis</name>
    <dbReference type="NCBI Taxonomy" id="372326"/>
    <lineage>
        <taxon>Eukaryota</taxon>
        <taxon>Metazoa</taxon>
        <taxon>Chordata</taxon>
        <taxon>Craniata</taxon>
        <taxon>Vertebrata</taxon>
        <taxon>Euteleostomi</taxon>
        <taxon>Archelosauria</taxon>
        <taxon>Archosauria</taxon>
        <taxon>Dinosauria</taxon>
        <taxon>Saurischia</taxon>
        <taxon>Theropoda</taxon>
        <taxon>Coelurosauria</taxon>
        <taxon>Aves</taxon>
        <taxon>Neognathae</taxon>
        <taxon>Neoaves</taxon>
        <taxon>Columbimorphae</taxon>
        <taxon>Columbiformes</taxon>
        <taxon>Columbidae</taxon>
        <taxon>Patagioenas</taxon>
    </lineage>
</organism>
<feature type="compositionally biased region" description="Basic residues" evidence="1">
    <location>
        <begin position="34"/>
        <end position="48"/>
    </location>
</feature>
<evidence type="ECO:0000313" key="2">
    <source>
        <dbReference type="EMBL" id="OPJ78201.1"/>
    </source>
</evidence>
<accession>A0A1V4K1E4</accession>
<name>A0A1V4K1E4_PATFA</name>
<feature type="compositionally biased region" description="Polar residues" evidence="1">
    <location>
        <begin position="49"/>
        <end position="60"/>
    </location>
</feature>
<comment type="caution">
    <text evidence="2">The sequence shown here is derived from an EMBL/GenBank/DDBJ whole genome shotgun (WGS) entry which is preliminary data.</text>
</comment>
<dbReference type="OrthoDB" id="10560746at2759"/>
<proteinExistence type="predicted"/>
<feature type="compositionally biased region" description="Gly residues" evidence="1">
    <location>
        <begin position="1"/>
        <end position="17"/>
    </location>
</feature>
<dbReference type="EMBL" id="LSYS01005191">
    <property type="protein sequence ID" value="OPJ78201.1"/>
    <property type="molecule type" value="Genomic_DNA"/>
</dbReference>
<keyword evidence="3" id="KW-1185">Reference proteome</keyword>
<dbReference type="Proteomes" id="UP000190648">
    <property type="component" value="Unassembled WGS sequence"/>
</dbReference>
<reference evidence="2 3" key="1">
    <citation type="submission" date="2016-02" db="EMBL/GenBank/DDBJ databases">
        <title>Band-tailed pigeon sequencing and assembly.</title>
        <authorList>
            <person name="Soares A.E."/>
            <person name="Novak B.J."/>
            <person name="Rice E.S."/>
            <person name="O'Connell B."/>
            <person name="Chang D."/>
            <person name="Weber S."/>
            <person name="Shapiro B."/>
        </authorList>
    </citation>
    <scope>NUCLEOTIDE SEQUENCE [LARGE SCALE GENOMIC DNA]</scope>
    <source>
        <strain evidence="2">BTP2013</strain>
        <tissue evidence="2">Blood</tissue>
    </source>
</reference>
<evidence type="ECO:0000256" key="1">
    <source>
        <dbReference type="SAM" id="MobiDB-lite"/>
    </source>
</evidence>
<evidence type="ECO:0000313" key="3">
    <source>
        <dbReference type="Proteomes" id="UP000190648"/>
    </source>
</evidence>
<protein>
    <submittedName>
        <fullName evidence="2">Uncharacterized protein</fullName>
    </submittedName>
</protein>
<feature type="region of interest" description="Disordered" evidence="1">
    <location>
        <begin position="98"/>
        <end position="118"/>
    </location>
</feature>
<dbReference type="AlphaFoldDB" id="A0A1V4K1E4"/>
<gene>
    <name evidence="2" type="ORF">AV530_015173</name>
</gene>